<dbReference type="InParanoid" id="K5X565"/>
<dbReference type="RefSeq" id="XP_007393324.1">
    <property type="nucleotide sequence ID" value="XM_007393262.1"/>
</dbReference>
<dbReference type="KEGG" id="pco:PHACADRAFT_251939"/>
<feature type="compositionally biased region" description="Polar residues" evidence="1">
    <location>
        <begin position="41"/>
        <end position="54"/>
    </location>
</feature>
<protein>
    <submittedName>
        <fullName evidence="2">Uncharacterized protein</fullName>
    </submittedName>
</protein>
<evidence type="ECO:0000256" key="1">
    <source>
        <dbReference type="SAM" id="MobiDB-lite"/>
    </source>
</evidence>
<dbReference type="AlphaFoldDB" id="K5X565"/>
<keyword evidence="3" id="KW-1185">Reference proteome</keyword>
<feature type="region of interest" description="Disordered" evidence="1">
    <location>
        <begin position="1"/>
        <end position="202"/>
    </location>
</feature>
<feature type="compositionally biased region" description="Polar residues" evidence="1">
    <location>
        <begin position="97"/>
        <end position="109"/>
    </location>
</feature>
<proteinExistence type="predicted"/>
<feature type="compositionally biased region" description="Basic and acidic residues" evidence="1">
    <location>
        <begin position="1"/>
        <end position="23"/>
    </location>
</feature>
<dbReference type="EMBL" id="JH930470">
    <property type="protein sequence ID" value="EKM57992.1"/>
    <property type="molecule type" value="Genomic_DNA"/>
</dbReference>
<dbReference type="GeneID" id="18915363"/>
<evidence type="ECO:0000313" key="3">
    <source>
        <dbReference type="Proteomes" id="UP000008370"/>
    </source>
</evidence>
<sequence>MQEDKPEAAKRSDLAEESRHESRAGYNTSVFSAAIDVEMEPQTQTSTSRKTPSATPVPPGAFLLEVEEVNEPEPSTLARNQPSPPPALHTPMRKQPTRLSRTQSSTADLSRSVPGAFVDEEEDTVPPLPASTRPRRKSRSSRPVDDKSTPRQTRRSSRLSAMSASERGSSSPEPEPTPATKMRRSSSRAPATPAKSRVRKQR</sequence>
<feature type="compositionally biased region" description="Low complexity" evidence="1">
    <location>
        <begin position="158"/>
        <end position="172"/>
    </location>
</feature>
<organism evidence="2 3">
    <name type="scientific">Phanerochaete carnosa (strain HHB-10118-sp)</name>
    <name type="common">White-rot fungus</name>
    <name type="synonym">Peniophora carnosa</name>
    <dbReference type="NCBI Taxonomy" id="650164"/>
    <lineage>
        <taxon>Eukaryota</taxon>
        <taxon>Fungi</taxon>
        <taxon>Dikarya</taxon>
        <taxon>Basidiomycota</taxon>
        <taxon>Agaricomycotina</taxon>
        <taxon>Agaricomycetes</taxon>
        <taxon>Polyporales</taxon>
        <taxon>Phanerochaetaceae</taxon>
        <taxon>Phanerochaete</taxon>
    </lineage>
</organism>
<dbReference type="STRING" id="650164.K5X565"/>
<dbReference type="Proteomes" id="UP000008370">
    <property type="component" value="Unassembled WGS sequence"/>
</dbReference>
<dbReference type="HOGENOM" id="CLU_1355058_0_0_1"/>
<name>K5X565_PHACS</name>
<reference evidence="2 3" key="1">
    <citation type="journal article" date="2012" name="BMC Genomics">
        <title>Comparative genomics of the white-rot fungi, Phanerochaete carnosa and P. chrysosporium, to elucidate the genetic basis of the distinct wood types they colonize.</title>
        <authorList>
            <person name="Suzuki H."/>
            <person name="MacDonald J."/>
            <person name="Syed K."/>
            <person name="Salamov A."/>
            <person name="Hori C."/>
            <person name="Aerts A."/>
            <person name="Henrissat B."/>
            <person name="Wiebenga A."/>
            <person name="vanKuyk P.A."/>
            <person name="Barry K."/>
            <person name="Lindquist E."/>
            <person name="LaButti K."/>
            <person name="Lapidus A."/>
            <person name="Lucas S."/>
            <person name="Coutinho P."/>
            <person name="Gong Y."/>
            <person name="Samejima M."/>
            <person name="Mahadevan R."/>
            <person name="Abou-Zaid M."/>
            <person name="de Vries R.P."/>
            <person name="Igarashi K."/>
            <person name="Yadav J.S."/>
            <person name="Grigoriev I.V."/>
            <person name="Master E.R."/>
        </authorList>
    </citation>
    <scope>NUCLEOTIDE SEQUENCE [LARGE SCALE GENOMIC DNA]</scope>
    <source>
        <strain evidence="2 3">HHB-10118-sp</strain>
    </source>
</reference>
<evidence type="ECO:0000313" key="2">
    <source>
        <dbReference type="EMBL" id="EKM57992.1"/>
    </source>
</evidence>
<gene>
    <name evidence="2" type="ORF">PHACADRAFT_251939</name>
</gene>
<accession>K5X565</accession>